<reference evidence="4 5" key="1">
    <citation type="submission" date="2019-06" db="EMBL/GenBank/DDBJ databases">
        <title>Whole genome sequence for Cellvibrionaceae sp. R142.</title>
        <authorList>
            <person name="Wang G."/>
        </authorList>
    </citation>
    <scope>NUCLEOTIDE SEQUENCE [LARGE SCALE GENOMIC DNA]</scope>
    <source>
        <strain evidence="4 5">R142</strain>
    </source>
</reference>
<evidence type="ECO:0000259" key="3">
    <source>
        <dbReference type="Pfam" id="PF19762"/>
    </source>
</evidence>
<evidence type="ECO:0000313" key="5">
    <source>
        <dbReference type="Proteomes" id="UP000319732"/>
    </source>
</evidence>
<keyword evidence="1" id="KW-0812">Transmembrane</keyword>
<keyword evidence="1" id="KW-1133">Transmembrane helix</keyword>
<keyword evidence="1" id="KW-0472">Membrane</keyword>
<gene>
    <name evidence="4" type="ORF">FKG94_03615</name>
</gene>
<keyword evidence="5" id="KW-1185">Reference proteome</keyword>
<dbReference type="EMBL" id="VHSG01000005">
    <property type="protein sequence ID" value="TQV84622.1"/>
    <property type="molecule type" value="Genomic_DNA"/>
</dbReference>
<name>A0A545U579_9GAMM</name>
<sequence>MQRLKTFLTTTTLYLLLALATAGQAAADGANNDPDNSETVTLRVMEKLQQRGLVDAQQVEAAREQARKTAASQPPESTADSAAALYAIAAEYRLEAILAAITVVALLSTPVLIVGLVSINQHRRRKLLHDNINKMIEKGRELPPELFDHLESRPRHRETGVKYMAVGLGTAISLAIIDDLALGSLGLIPLFLGLAHLLIWKLNQPPAGTAP</sequence>
<keyword evidence="2" id="KW-0732">Signal</keyword>
<dbReference type="OrthoDB" id="5704551at2"/>
<feature type="chain" id="PRO_5021970522" description="DUF6249 domain-containing protein" evidence="2">
    <location>
        <begin position="28"/>
        <end position="211"/>
    </location>
</feature>
<dbReference type="Pfam" id="PF19762">
    <property type="entry name" value="DUF6249"/>
    <property type="match status" value="1"/>
</dbReference>
<evidence type="ECO:0000256" key="2">
    <source>
        <dbReference type="SAM" id="SignalP"/>
    </source>
</evidence>
<evidence type="ECO:0000313" key="4">
    <source>
        <dbReference type="EMBL" id="TQV84622.1"/>
    </source>
</evidence>
<dbReference type="RefSeq" id="WP_142902828.1">
    <property type="nucleotide sequence ID" value="NZ_ML660088.1"/>
</dbReference>
<dbReference type="AlphaFoldDB" id="A0A545U579"/>
<proteinExistence type="predicted"/>
<comment type="caution">
    <text evidence="4">The sequence shown here is derived from an EMBL/GenBank/DDBJ whole genome shotgun (WGS) entry which is preliminary data.</text>
</comment>
<feature type="signal peptide" evidence="2">
    <location>
        <begin position="1"/>
        <end position="27"/>
    </location>
</feature>
<protein>
    <recommendedName>
        <fullName evidence="3">DUF6249 domain-containing protein</fullName>
    </recommendedName>
</protein>
<evidence type="ECO:0000256" key="1">
    <source>
        <dbReference type="SAM" id="Phobius"/>
    </source>
</evidence>
<feature type="transmembrane region" description="Helical" evidence="1">
    <location>
        <begin position="160"/>
        <end position="177"/>
    </location>
</feature>
<feature type="domain" description="DUF6249" evidence="3">
    <location>
        <begin position="102"/>
        <end position="204"/>
    </location>
</feature>
<organism evidence="4 5">
    <name type="scientific">Exilibacterium tricleocarpae</name>
    <dbReference type="NCBI Taxonomy" id="2591008"/>
    <lineage>
        <taxon>Bacteria</taxon>
        <taxon>Pseudomonadati</taxon>
        <taxon>Pseudomonadota</taxon>
        <taxon>Gammaproteobacteria</taxon>
        <taxon>Cellvibrionales</taxon>
        <taxon>Cellvibrionaceae</taxon>
        <taxon>Exilibacterium</taxon>
    </lineage>
</organism>
<feature type="transmembrane region" description="Helical" evidence="1">
    <location>
        <begin position="183"/>
        <end position="200"/>
    </location>
</feature>
<accession>A0A545U579</accession>
<feature type="transmembrane region" description="Helical" evidence="1">
    <location>
        <begin position="96"/>
        <end position="119"/>
    </location>
</feature>
<dbReference type="Proteomes" id="UP000319732">
    <property type="component" value="Unassembled WGS sequence"/>
</dbReference>
<dbReference type="InterPro" id="IPR046216">
    <property type="entry name" value="DUF6249"/>
</dbReference>